<comment type="caution">
    <text evidence="3">The sequence shown here is derived from an EMBL/GenBank/DDBJ whole genome shotgun (WGS) entry which is preliminary data.</text>
</comment>
<dbReference type="AlphaFoldDB" id="A0A7M4DRJ1"/>
<dbReference type="PANTHER" id="PTHR42760">
    <property type="entry name" value="SHORT-CHAIN DEHYDROGENASES/REDUCTASES FAMILY MEMBER"/>
    <property type="match status" value="1"/>
</dbReference>
<comment type="similarity">
    <text evidence="1">Belongs to the short-chain dehydrogenases/reductases (SDR) family.</text>
</comment>
<evidence type="ECO:0000256" key="2">
    <source>
        <dbReference type="ARBA" id="ARBA00023002"/>
    </source>
</evidence>
<dbReference type="Proteomes" id="UP000419743">
    <property type="component" value="Unassembled WGS sequence"/>
</dbReference>
<evidence type="ECO:0000256" key="1">
    <source>
        <dbReference type="ARBA" id="ARBA00006484"/>
    </source>
</evidence>
<dbReference type="PANTHER" id="PTHR42760:SF133">
    <property type="entry name" value="3-OXOACYL-[ACYL-CARRIER-PROTEIN] REDUCTASE"/>
    <property type="match status" value="1"/>
</dbReference>
<dbReference type="InterPro" id="IPR002347">
    <property type="entry name" value="SDR_fam"/>
</dbReference>
<dbReference type="Pfam" id="PF13561">
    <property type="entry name" value="adh_short_C2"/>
    <property type="match status" value="1"/>
</dbReference>
<dbReference type="PRINTS" id="PR00080">
    <property type="entry name" value="SDRFAMILY"/>
</dbReference>
<protein>
    <submittedName>
        <fullName evidence="3">Gluconate 5-dehydrogenase</fullName>
        <ecNumber evidence="3">1.1.1.69</ecNumber>
    </submittedName>
</protein>
<gene>
    <name evidence="3" type="primary">gno_4</name>
    <name evidence="3" type="ORF">HALOF300_04786</name>
</gene>
<dbReference type="CDD" id="cd05233">
    <property type="entry name" value="SDR_c"/>
    <property type="match status" value="1"/>
</dbReference>
<evidence type="ECO:0000313" key="3">
    <source>
        <dbReference type="EMBL" id="VZO40085.1"/>
    </source>
</evidence>
<sequence>MPTSLAGRTALVTGSTSGIGAAIATALAEAGAVVIGHGLQGPTAVAGPGGSGAVGPGALEPAPLTEDLAVEGAGAALAEQALRLGPVDIVVHAASIQVRAPWTQIDPADARRQIQVNLLSAVELLQVLVPPMAERGWGRILAIGSVQRRAPHPEMAIYAATKAAQHNLVLGLATQLAPSGITVNTLSPGVIETPRNTQALSEPDYRAQVLAQIPAGRIGAPADLVGAALLLCSEGAGYLTGQDLVVDGGMTS</sequence>
<dbReference type="PRINTS" id="PR00081">
    <property type="entry name" value="GDHRDH"/>
</dbReference>
<dbReference type="GO" id="GO:0008874">
    <property type="term" value="F:gluconate 5-dehydrogenase activity"/>
    <property type="evidence" value="ECO:0007669"/>
    <property type="project" value="UniProtKB-EC"/>
</dbReference>
<organism evidence="3 4">
    <name type="scientific">Occultella aeris</name>
    <dbReference type="NCBI Taxonomy" id="2761496"/>
    <lineage>
        <taxon>Bacteria</taxon>
        <taxon>Bacillati</taxon>
        <taxon>Actinomycetota</taxon>
        <taxon>Actinomycetes</taxon>
        <taxon>Micrococcales</taxon>
        <taxon>Ruaniaceae</taxon>
        <taxon>Occultella</taxon>
    </lineage>
</organism>
<dbReference type="InterPro" id="IPR036291">
    <property type="entry name" value="NAD(P)-bd_dom_sf"/>
</dbReference>
<keyword evidence="4" id="KW-1185">Reference proteome</keyword>
<dbReference type="EC" id="1.1.1.69" evidence="3"/>
<dbReference type="Gene3D" id="3.40.50.720">
    <property type="entry name" value="NAD(P)-binding Rossmann-like Domain"/>
    <property type="match status" value="1"/>
</dbReference>
<reference evidence="3 4" key="1">
    <citation type="submission" date="2019-11" db="EMBL/GenBank/DDBJ databases">
        <authorList>
            <person name="Criscuolo A."/>
        </authorList>
    </citation>
    <scope>NUCLEOTIDE SEQUENCE [LARGE SCALE GENOMIC DNA]</scope>
    <source>
        <strain evidence="3">CIP111667</strain>
    </source>
</reference>
<dbReference type="EMBL" id="CACRYJ010000067">
    <property type="protein sequence ID" value="VZO40085.1"/>
    <property type="molecule type" value="Genomic_DNA"/>
</dbReference>
<evidence type="ECO:0000313" key="4">
    <source>
        <dbReference type="Proteomes" id="UP000419743"/>
    </source>
</evidence>
<dbReference type="RefSeq" id="WP_156743370.1">
    <property type="nucleotide sequence ID" value="NZ_CACRYJ010000067.1"/>
</dbReference>
<dbReference type="FunFam" id="3.40.50.720:FF:000084">
    <property type="entry name" value="Short-chain dehydrogenase reductase"/>
    <property type="match status" value="1"/>
</dbReference>
<proteinExistence type="inferred from homology"/>
<name>A0A7M4DRJ1_9MICO</name>
<dbReference type="SUPFAM" id="SSF51735">
    <property type="entry name" value="NAD(P)-binding Rossmann-fold domains"/>
    <property type="match status" value="1"/>
</dbReference>
<accession>A0A7M4DRJ1</accession>
<keyword evidence="2 3" id="KW-0560">Oxidoreductase</keyword>